<dbReference type="STRING" id="45351.A7SG62"/>
<dbReference type="InterPro" id="IPR018247">
    <property type="entry name" value="EF_Hand_1_Ca_BS"/>
</dbReference>
<protein>
    <recommendedName>
        <fullName evidence="3">EF-hand domain-containing protein</fullName>
    </recommendedName>
</protein>
<feature type="domain" description="EF-hand" evidence="3">
    <location>
        <begin position="8"/>
        <end position="43"/>
    </location>
</feature>
<dbReference type="InterPro" id="IPR002048">
    <property type="entry name" value="EF_hand_dom"/>
</dbReference>
<dbReference type="Gene3D" id="1.10.238.10">
    <property type="entry name" value="EF-hand"/>
    <property type="match status" value="2"/>
</dbReference>
<feature type="domain" description="EF-hand" evidence="3">
    <location>
        <begin position="44"/>
        <end position="79"/>
    </location>
</feature>
<dbReference type="PROSITE" id="PS00018">
    <property type="entry name" value="EF_HAND_1"/>
    <property type="match status" value="1"/>
</dbReference>
<dbReference type="GO" id="GO:0005509">
    <property type="term" value="F:calcium ion binding"/>
    <property type="evidence" value="ECO:0007669"/>
    <property type="project" value="InterPro"/>
</dbReference>
<keyword evidence="2" id="KW-0106">Calcium</keyword>
<dbReference type="OMA" id="AQCGDMM"/>
<dbReference type="PANTHER" id="PTHR23048">
    <property type="entry name" value="MYOSIN LIGHT CHAIN 1, 3"/>
    <property type="match status" value="1"/>
</dbReference>
<dbReference type="Proteomes" id="UP000001593">
    <property type="component" value="Unassembled WGS sequence"/>
</dbReference>
<dbReference type="OrthoDB" id="26525at2759"/>
<dbReference type="AlphaFoldDB" id="A7SG62"/>
<gene>
    <name evidence="4" type="ORF">NEMVEDRAFT_v1g189473</name>
</gene>
<dbReference type="PROSITE" id="PS50222">
    <property type="entry name" value="EF_HAND_2"/>
    <property type="match status" value="3"/>
</dbReference>
<accession>A7SG62</accession>
<dbReference type="InterPro" id="IPR011992">
    <property type="entry name" value="EF-hand-dom_pair"/>
</dbReference>
<sequence length="150" mass="16897">MAKNLTDKDIRQLRESFELYDKQGDEKIDSSQLGEVLRGLGQNPTNAEVKKIVSEMDPEGGNRISFEEFLPVYQSYMGKKPKFSTEDFVDSLRVFDNDGSGMINEGELRHILTTLGEKLTDSEVDSLIQGLEDKQGQIDCEEFILSVLQG</sequence>
<organism evidence="4 5">
    <name type="scientific">Nematostella vectensis</name>
    <name type="common">Starlet sea anemone</name>
    <dbReference type="NCBI Taxonomy" id="45351"/>
    <lineage>
        <taxon>Eukaryota</taxon>
        <taxon>Metazoa</taxon>
        <taxon>Cnidaria</taxon>
        <taxon>Anthozoa</taxon>
        <taxon>Hexacorallia</taxon>
        <taxon>Actiniaria</taxon>
        <taxon>Edwardsiidae</taxon>
        <taxon>Nematostella</taxon>
    </lineage>
</organism>
<evidence type="ECO:0000259" key="3">
    <source>
        <dbReference type="PROSITE" id="PS50222"/>
    </source>
</evidence>
<dbReference type="Pfam" id="PF13499">
    <property type="entry name" value="EF-hand_7"/>
    <property type="match status" value="2"/>
</dbReference>
<evidence type="ECO:0000313" key="5">
    <source>
        <dbReference type="Proteomes" id="UP000001593"/>
    </source>
</evidence>
<evidence type="ECO:0000313" key="4">
    <source>
        <dbReference type="EMBL" id="EDO37259.1"/>
    </source>
</evidence>
<dbReference type="InParanoid" id="A7SG62"/>
<keyword evidence="5" id="KW-1185">Reference proteome</keyword>
<reference evidence="4 5" key="1">
    <citation type="journal article" date="2007" name="Science">
        <title>Sea anemone genome reveals ancestral eumetazoan gene repertoire and genomic organization.</title>
        <authorList>
            <person name="Putnam N.H."/>
            <person name="Srivastava M."/>
            <person name="Hellsten U."/>
            <person name="Dirks B."/>
            <person name="Chapman J."/>
            <person name="Salamov A."/>
            <person name="Terry A."/>
            <person name="Shapiro H."/>
            <person name="Lindquist E."/>
            <person name="Kapitonov V.V."/>
            <person name="Jurka J."/>
            <person name="Genikhovich G."/>
            <person name="Grigoriev I.V."/>
            <person name="Lucas S.M."/>
            <person name="Steele R.E."/>
            <person name="Finnerty J.R."/>
            <person name="Technau U."/>
            <person name="Martindale M.Q."/>
            <person name="Rokhsar D.S."/>
        </authorList>
    </citation>
    <scope>NUCLEOTIDE SEQUENCE [LARGE SCALE GENOMIC DNA]</scope>
    <source>
        <strain evidence="5">CH2 X CH6</strain>
    </source>
</reference>
<dbReference type="SUPFAM" id="SSF47473">
    <property type="entry name" value="EF-hand"/>
    <property type="match status" value="1"/>
</dbReference>
<dbReference type="EMBL" id="DS469650">
    <property type="protein sequence ID" value="EDO37259.1"/>
    <property type="molecule type" value="Genomic_DNA"/>
</dbReference>
<dbReference type="GO" id="GO:0016460">
    <property type="term" value="C:myosin II complex"/>
    <property type="evidence" value="ECO:0000318"/>
    <property type="project" value="GO_Central"/>
</dbReference>
<feature type="domain" description="EF-hand" evidence="3">
    <location>
        <begin position="83"/>
        <end position="118"/>
    </location>
</feature>
<dbReference type="FunFam" id="1.10.238.10:FF:000178">
    <property type="entry name" value="Calmodulin-2 A"/>
    <property type="match status" value="1"/>
</dbReference>
<name>A7SG62_NEMVE</name>
<dbReference type="KEGG" id="nve:5508773"/>
<dbReference type="PhylomeDB" id="A7SG62"/>
<keyword evidence="1" id="KW-0677">Repeat</keyword>
<dbReference type="eggNOG" id="KOG0030">
    <property type="taxonomic scope" value="Eukaryota"/>
</dbReference>
<dbReference type="HOGENOM" id="CLU_061288_13_0_1"/>
<evidence type="ECO:0000256" key="2">
    <source>
        <dbReference type="ARBA" id="ARBA00022837"/>
    </source>
</evidence>
<dbReference type="PANTHER" id="PTHR23048:SF49">
    <property type="entry name" value="FI08416P-RELATED"/>
    <property type="match status" value="1"/>
</dbReference>
<dbReference type="SMART" id="SM00054">
    <property type="entry name" value="EFh"/>
    <property type="match status" value="3"/>
</dbReference>
<dbReference type="CDD" id="cd00051">
    <property type="entry name" value="EFh"/>
    <property type="match status" value="1"/>
</dbReference>
<dbReference type="InterPro" id="IPR050230">
    <property type="entry name" value="CALM/Myosin/TropC-like"/>
</dbReference>
<proteinExistence type="predicted"/>
<evidence type="ECO:0000256" key="1">
    <source>
        <dbReference type="ARBA" id="ARBA00022737"/>
    </source>
</evidence>